<name>A0AAX2GY12_9FLAO</name>
<organism evidence="4 5">
    <name type="scientific">Capnocytophaga haemolytica</name>
    <dbReference type="NCBI Taxonomy" id="45243"/>
    <lineage>
        <taxon>Bacteria</taxon>
        <taxon>Pseudomonadati</taxon>
        <taxon>Bacteroidota</taxon>
        <taxon>Flavobacteriia</taxon>
        <taxon>Flavobacteriales</taxon>
        <taxon>Flavobacteriaceae</taxon>
        <taxon>Capnocytophaga</taxon>
    </lineage>
</organism>
<dbReference type="AlphaFoldDB" id="A0AAX2GY12"/>
<protein>
    <recommendedName>
        <fullName evidence="3">DUF6377 domain-containing protein</fullName>
    </recommendedName>
</protein>
<dbReference type="EMBL" id="LT906449">
    <property type="protein sequence ID" value="SNV10479.1"/>
    <property type="molecule type" value="Genomic_DNA"/>
</dbReference>
<dbReference type="Proteomes" id="UP000215539">
    <property type="component" value="Chromosome 1"/>
</dbReference>
<evidence type="ECO:0000313" key="5">
    <source>
        <dbReference type="Proteomes" id="UP000215539"/>
    </source>
</evidence>
<evidence type="ECO:0000259" key="3">
    <source>
        <dbReference type="Pfam" id="PF19904"/>
    </source>
</evidence>
<keyword evidence="1" id="KW-0175">Coiled coil</keyword>
<dbReference type="Pfam" id="PF19904">
    <property type="entry name" value="DUF6377"/>
    <property type="match status" value="1"/>
</dbReference>
<keyword evidence="2" id="KW-0812">Transmembrane</keyword>
<accession>A0AAX2GY12</accession>
<proteinExistence type="predicted"/>
<reference evidence="4 5" key="1">
    <citation type="submission" date="2017-06" db="EMBL/GenBank/DDBJ databases">
        <authorList>
            <consortium name="Pathogen Informatics"/>
        </authorList>
    </citation>
    <scope>NUCLEOTIDE SEQUENCE [LARGE SCALE GENOMIC DNA]</scope>
    <source>
        <strain evidence="4 5">NCTC12947</strain>
    </source>
</reference>
<feature type="coiled-coil region" evidence="1">
    <location>
        <begin position="364"/>
        <end position="419"/>
    </location>
</feature>
<feature type="domain" description="DUF6377" evidence="3">
    <location>
        <begin position="264"/>
        <end position="524"/>
    </location>
</feature>
<keyword evidence="2" id="KW-0472">Membrane</keyword>
<keyword evidence="2" id="KW-1133">Transmembrane helix</keyword>
<gene>
    <name evidence="4" type="ORF">SAMEA44541418_01310</name>
</gene>
<feature type="transmembrane region" description="Helical" evidence="2">
    <location>
        <begin position="338"/>
        <end position="358"/>
    </location>
</feature>
<evidence type="ECO:0000256" key="2">
    <source>
        <dbReference type="SAM" id="Phobius"/>
    </source>
</evidence>
<dbReference type="InterPro" id="IPR045957">
    <property type="entry name" value="DUF6377"/>
</dbReference>
<evidence type="ECO:0000256" key="1">
    <source>
        <dbReference type="SAM" id="Coils"/>
    </source>
</evidence>
<evidence type="ECO:0000313" key="4">
    <source>
        <dbReference type="EMBL" id="SNV10479.1"/>
    </source>
</evidence>
<sequence>MLQFHSHFFYMINRHLLITYLLLLFLYIPAQSQEGKFLVELKELLKEKDKYTTEKQHHIDEIRRMLLVPDMTPEQHYAVNKQLSDAYKTYLSDSAVHYVKKNLAIAEQLGRADWCNDARFELTSLYTVEGNYLDAFAELQAMDEASLSPQELIRYYDAYQLLYHNYAFNNPNAAVYIAKSKAYHDKLLPLLDKNSTHYLLLYADRLADEGHFAKAADLLLHKLQELHTDEHEKAVLAYVLGTIYKKAGNTDKEIEYFAISASCDIKNAIKENASMRQLASALYATGNVEDAYLCIRSSMEDAIFCNANLRSDEVLQIFPIIEGAYQERVQQHNTDLRWALAAVGLVTLCLALAVFFVYRQMKRIAKIRRELAHKNRDLEELNGHLQAVVSELNSTNTALSEVNAELSETNNVKEAYIAQFFNLCSMYIDKLEKFQHALYKKAKDKNNDELLKMLRSNEMIDAELKQLYRLFDEVFLHLYPNFVEAFNALLLPEARFTVKPNEMNPELRIFALIRLGFTDSAKIASFLHYSMNTIYNYRTRVRNKALVPREEFEARVMRIGRNL</sequence>